<proteinExistence type="inferred from homology"/>
<reference evidence="3 4" key="1">
    <citation type="submission" date="2019-03" db="EMBL/GenBank/DDBJ databases">
        <title>Genome sequence of Sphingomonas sp. 17J27-24.</title>
        <authorList>
            <person name="Kim M."/>
            <person name="Maeng S."/>
            <person name="Sathiyaraj S."/>
        </authorList>
    </citation>
    <scope>NUCLEOTIDE SEQUENCE [LARGE SCALE GENOMIC DNA]</scope>
    <source>
        <strain evidence="3 4">17J27-24</strain>
    </source>
</reference>
<dbReference type="Pfam" id="PF00582">
    <property type="entry name" value="Usp"/>
    <property type="match status" value="1"/>
</dbReference>
<name>A0A4Y8ZUI8_9SPHN</name>
<protein>
    <submittedName>
        <fullName evidence="3">Universal stress protein</fullName>
    </submittedName>
</protein>
<dbReference type="PANTHER" id="PTHR46268:SF15">
    <property type="entry name" value="UNIVERSAL STRESS PROTEIN HP_0031"/>
    <property type="match status" value="1"/>
</dbReference>
<dbReference type="PANTHER" id="PTHR46268">
    <property type="entry name" value="STRESS RESPONSE PROTEIN NHAX"/>
    <property type="match status" value="1"/>
</dbReference>
<dbReference type="InterPro" id="IPR006016">
    <property type="entry name" value="UspA"/>
</dbReference>
<dbReference type="SUPFAM" id="SSF52402">
    <property type="entry name" value="Adenine nucleotide alpha hydrolases-like"/>
    <property type="match status" value="2"/>
</dbReference>
<evidence type="ECO:0000259" key="2">
    <source>
        <dbReference type="Pfam" id="PF00582"/>
    </source>
</evidence>
<organism evidence="3 4">
    <name type="scientific">Sphingomonas parva</name>
    <dbReference type="NCBI Taxonomy" id="2555898"/>
    <lineage>
        <taxon>Bacteria</taxon>
        <taxon>Pseudomonadati</taxon>
        <taxon>Pseudomonadota</taxon>
        <taxon>Alphaproteobacteria</taxon>
        <taxon>Sphingomonadales</taxon>
        <taxon>Sphingomonadaceae</taxon>
        <taxon>Sphingomonas</taxon>
    </lineage>
</organism>
<evidence type="ECO:0000313" key="4">
    <source>
        <dbReference type="Proteomes" id="UP000298213"/>
    </source>
</evidence>
<accession>A0A4Y8ZUI8</accession>
<comment type="caution">
    <text evidence="3">The sequence shown here is derived from an EMBL/GenBank/DDBJ whole genome shotgun (WGS) entry which is preliminary data.</text>
</comment>
<dbReference type="OrthoDB" id="9804721at2"/>
<dbReference type="CDD" id="cd00293">
    <property type="entry name" value="USP-like"/>
    <property type="match status" value="1"/>
</dbReference>
<keyword evidence="4" id="KW-1185">Reference proteome</keyword>
<comment type="similarity">
    <text evidence="1">Belongs to the universal stress protein A family.</text>
</comment>
<dbReference type="Proteomes" id="UP000298213">
    <property type="component" value="Unassembled WGS sequence"/>
</dbReference>
<dbReference type="Gene3D" id="3.40.50.12370">
    <property type="match status" value="1"/>
</dbReference>
<dbReference type="EMBL" id="SPDV01000004">
    <property type="protein sequence ID" value="TFI59680.1"/>
    <property type="molecule type" value="Genomic_DNA"/>
</dbReference>
<dbReference type="InterPro" id="IPR006015">
    <property type="entry name" value="Universal_stress_UspA"/>
</dbReference>
<dbReference type="AlphaFoldDB" id="A0A4Y8ZUI8"/>
<sequence>MRLAEPRGNSRLGSSSSRIDCHCILSRCPTAGGCCISNPTESAWSRWFPAARTAAPTPTAKEGAMRSILLLANDDRGLEARLAAALALARRGSAHLSCLQSRPFNSLVVADPFGGVYVPAALLARLNQVDAEHRDRMEARLREEGVSWEWVQQDGETGRAIVARAALADLIVITLPGDDDAALSIAGEVLLHARAPILAVPAADAGFDPSARIMVAWNGSPESAHALRLARPLLAEAGGVTLVTAGDETGRFAVADAAAYLSRYGIAAEQDARPGGGRAADALIEAAAAVGAGAIVMGAYGHTRLRETVFGGVTRDMLRHSPLPLLLAH</sequence>
<feature type="domain" description="UspA" evidence="2">
    <location>
        <begin position="212"/>
        <end position="328"/>
    </location>
</feature>
<gene>
    <name evidence="3" type="ORF">E2493_03425</name>
</gene>
<evidence type="ECO:0000313" key="3">
    <source>
        <dbReference type="EMBL" id="TFI59680.1"/>
    </source>
</evidence>
<evidence type="ECO:0000256" key="1">
    <source>
        <dbReference type="ARBA" id="ARBA00008791"/>
    </source>
</evidence>
<dbReference type="PRINTS" id="PR01438">
    <property type="entry name" value="UNVRSLSTRESS"/>
</dbReference>